<comment type="caution">
    <text evidence="2">The sequence shown here is derived from an EMBL/GenBank/DDBJ whole genome shotgun (WGS) entry which is preliminary data.</text>
</comment>
<evidence type="ECO:0000313" key="3">
    <source>
        <dbReference type="Proteomes" id="UP000186817"/>
    </source>
</evidence>
<feature type="region of interest" description="Disordered" evidence="1">
    <location>
        <begin position="158"/>
        <end position="192"/>
    </location>
</feature>
<evidence type="ECO:0000313" key="2">
    <source>
        <dbReference type="EMBL" id="OLP81844.1"/>
    </source>
</evidence>
<reference evidence="2 3" key="1">
    <citation type="submission" date="2016-02" db="EMBL/GenBank/DDBJ databases">
        <title>Genome analysis of coral dinoflagellate symbionts highlights evolutionary adaptations to a symbiotic lifestyle.</title>
        <authorList>
            <person name="Aranda M."/>
            <person name="Li Y."/>
            <person name="Liew Y.J."/>
            <person name="Baumgarten S."/>
            <person name="Simakov O."/>
            <person name="Wilson M."/>
            <person name="Piel J."/>
            <person name="Ashoor H."/>
            <person name="Bougouffa S."/>
            <person name="Bajic V.B."/>
            <person name="Ryu T."/>
            <person name="Ravasi T."/>
            <person name="Bayer T."/>
            <person name="Micklem G."/>
            <person name="Kim H."/>
            <person name="Bhak J."/>
            <person name="Lajeunesse T.C."/>
            <person name="Voolstra C.R."/>
        </authorList>
    </citation>
    <scope>NUCLEOTIDE SEQUENCE [LARGE SCALE GENOMIC DNA]</scope>
    <source>
        <strain evidence="2 3">CCMP2467</strain>
    </source>
</reference>
<feature type="compositionally biased region" description="Pro residues" evidence="1">
    <location>
        <begin position="172"/>
        <end position="185"/>
    </location>
</feature>
<protein>
    <submittedName>
        <fullName evidence="2">Copia protein</fullName>
    </submittedName>
</protein>
<organism evidence="2 3">
    <name type="scientific">Symbiodinium microadriaticum</name>
    <name type="common">Dinoflagellate</name>
    <name type="synonym">Zooxanthella microadriatica</name>
    <dbReference type="NCBI Taxonomy" id="2951"/>
    <lineage>
        <taxon>Eukaryota</taxon>
        <taxon>Sar</taxon>
        <taxon>Alveolata</taxon>
        <taxon>Dinophyceae</taxon>
        <taxon>Suessiales</taxon>
        <taxon>Symbiodiniaceae</taxon>
        <taxon>Symbiodinium</taxon>
    </lineage>
</organism>
<accession>A0A1Q9CFZ1</accession>
<dbReference type="OrthoDB" id="8025968at2759"/>
<name>A0A1Q9CFZ1_SYMMI</name>
<gene>
    <name evidence="2" type="primary">GIP</name>
    <name evidence="2" type="ORF">AK812_SmicGene37552</name>
</gene>
<dbReference type="AlphaFoldDB" id="A0A1Q9CFZ1"/>
<keyword evidence="3" id="KW-1185">Reference proteome</keyword>
<dbReference type="EMBL" id="LSRX01001244">
    <property type="protein sequence ID" value="OLP81844.1"/>
    <property type="molecule type" value="Genomic_DNA"/>
</dbReference>
<dbReference type="Proteomes" id="UP000186817">
    <property type="component" value="Unassembled WGS sequence"/>
</dbReference>
<proteinExistence type="predicted"/>
<evidence type="ECO:0000256" key="1">
    <source>
        <dbReference type="SAM" id="MobiDB-lite"/>
    </source>
</evidence>
<sequence length="521" mass="58337">MKDWGGQELLCSAAQEPKDPVLLLRSLGEWEGPGGVQLGLWAFSELGGGGELEERGGVGGRGDGERRQLRLRDREVLLWERTGQAEGERGGKGSRRVDVCHTKDEESSMRVEGGLQVEVAQAEARSFHEQAYPARYTSATEGNAFAAEESGMWAGPTRARMPDRSPLCATPPATPDLPLSPPAPSPSGSRCGERSLREHLRCALPEELGGLFALRATKDDLLRLVEQSYDEVGVFAEMRGTTWGNTHPPLSTMRKHRWRSTTSTWRTETMRKPDLLLYVEPPRENYHVKMYGEGIPPRGPKPILPRERFAYRDKNLAKRWLNPEVEWRPKSRLVVSAVMALLQIAASRQDAGWGVSAGDVTAAFLNGERLDRELYLRQPKHGLPGLHPEQLIKVEKGIFGLIDSPRKWWKQFKKDAQEMVIKLGDDKRAKFYASPLDPCVFQLIEVDNEDNNTGEAPSCYAVVHVDDILLVCDKKVRNLIQRQLSECFPVEEWENDTFDFIGSHAEAKSEGIFVSQANYAA</sequence>